<evidence type="ECO:0000256" key="2">
    <source>
        <dbReference type="SAM" id="SignalP"/>
    </source>
</evidence>
<comment type="caution">
    <text evidence="3">The sequence shown here is derived from an EMBL/GenBank/DDBJ whole genome shotgun (WGS) entry which is preliminary data.</text>
</comment>
<protein>
    <submittedName>
        <fullName evidence="3">Uncharacterized protein</fullName>
    </submittedName>
</protein>
<organism evidence="3 4">
    <name type="scientific">Labrys miyagiensis</name>
    <dbReference type="NCBI Taxonomy" id="346912"/>
    <lineage>
        <taxon>Bacteria</taxon>
        <taxon>Pseudomonadati</taxon>
        <taxon>Pseudomonadota</taxon>
        <taxon>Alphaproteobacteria</taxon>
        <taxon>Hyphomicrobiales</taxon>
        <taxon>Xanthobacteraceae</taxon>
        <taxon>Labrys</taxon>
    </lineage>
</organism>
<dbReference type="EMBL" id="BSPC01000095">
    <property type="protein sequence ID" value="GLS24023.1"/>
    <property type="molecule type" value="Genomic_DNA"/>
</dbReference>
<proteinExistence type="predicted"/>
<feature type="chain" id="PRO_5045518965" evidence="2">
    <location>
        <begin position="24"/>
        <end position="210"/>
    </location>
</feature>
<evidence type="ECO:0000313" key="4">
    <source>
        <dbReference type="Proteomes" id="UP001156882"/>
    </source>
</evidence>
<sequence>MRTKNWLGLAAATAFIVIAPAGAASAQSVQGFFQKMLGTEDEAPPINYSERAPLVKPKQLDLPAPGTAASNASDPNWPNDPDEKKRKSAGIIPKSKPEHGDGRLSPGEMASGQGSGGGQVDSPEPFDAAKSSAVPLKPRDLYGKRIKTGDEDDTPLVVGQEPPRRSLTDPPSGYRKPLASAPIGGDEPLPSQANESTPWYDRIFKTPKTH</sequence>
<reference evidence="4" key="1">
    <citation type="journal article" date="2019" name="Int. J. Syst. Evol. Microbiol.">
        <title>The Global Catalogue of Microorganisms (GCM) 10K type strain sequencing project: providing services to taxonomists for standard genome sequencing and annotation.</title>
        <authorList>
            <consortium name="The Broad Institute Genomics Platform"/>
            <consortium name="The Broad Institute Genome Sequencing Center for Infectious Disease"/>
            <person name="Wu L."/>
            <person name="Ma J."/>
        </authorList>
    </citation>
    <scope>NUCLEOTIDE SEQUENCE [LARGE SCALE GENOMIC DNA]</scope>
    <source>
        <strain evidence="4">NBRC 101365</strain>
    </source>
</reference>
<dbReference type="RefSeq" id="WP_284316944.1">
    <property type="nucleotide sequence ID" value="NZ_BSPC01000095.1"/>
</dbReference>
<dbReference type="Proteomes" id="UP001156882">
    <property type="component" value="Unassembled WGS sequence"/>
</dbReference>
<evidence type="ECO:0000313" key="3">
    <source>
        <dbReference type="EMBL" id="GLS24023.1"/>
    </source>
</evidence>
<keyword evidence="4" id="KW-1185">Reference proteome</keyword>
<accession>A0ABQ6CW27</accession>
<evidence type="ECO:0000256" key="1">
    <source>
        <dbReference type="SAM" id="MobiDB-lite"/>
    </source>
</evidence>
<gene>
    <name evidence="3" type="ORF">GCM10007874_70440</name>
</gene>
<name>A0ABQ6CW27_9HYPH</name>
<feature type="signal peptide" evidence="2">
    <location>
        <begin position="1"/>
        <end position="23"/>
    </location>
</feature>
<feature type="compositionally biased region" description="Basic and acidic residues" evidence="1">
    <location>
        <begin position="137"/>
        <end position="149"/>
    </location>
</feature>
<keyword evidence="2" id="KW-0732">Signal</keyword>
<feature type="region of interest" description="Disordered" evidence="1">
    <location>
        <begin position="43"/>
        <end position="210"/>
    </location>
</feature>